<dbReference type="InterPro" id="IPR015813">
    <property type="entry name" value="Pyrv/PenolPyrv_kinase-like_dom"/>
</dbReference>
<organism evidence="5 6">
    <name type="scientific">Lysinibacillus louembei</name>
    <dbReference type="NCBI Taxonomy" id="1470088"/>
    <lineage>
        <taxon>Bacteria</taxon>
        <taxon>Bacillati</taxon>
        <taxon>Bacillota</taxon>
        <taxon>Bacilli</taxon>
        <taxon>Bacillales</taxon>
        <taxon>Bacillaceae</taxon>
        <taxon>Lysinibacillus</taxon>
    </lineage>
</organism>
<reference evidence="5 6" key="1">
    <citation type="submission" date="2023-09" db="EMBL/GenBank/DDBJ databases">
        <authorList>
            <person name="Page C.A."/>
            <person name="Perez-Diaz I.M."/>
        </authorList>
    </citation>
    <scope>NUCLEOTIDE SEQUENCE [LARGE SCALE GENOMIC DNA]</scope>
    <source>
        <strain evidence="5 6">Ll15</strain>
    </source>
</reference>
<dbReference type="Gene3D" id="3.20.20.60">
    <property type="entry name" value="Phosphoenolpyruvate-binding domains"/>
    <property type="match status" value="1"/>
</dbReference>
<dbReference type="PANTHER" id="PTHR32308">
    <property type="entry name" value="LYASE BETA SUBUNIT, PUTATIVE (AFU_ORTHOLOGUE AFUA_4G13030)-RELATED"/>
    <property type="match status" value="1"/>
</dbReference>
<dbReference type="InterPro" id="IPR011206">
    <property type="entry name" value="Citrate_lyase_beta/mcl1/mcl2"/>
</dbReference>
<keyword evidence="6" id="KW-1185">Reference proteome</keyword>
<comment type="cofactor">
    <cofactor evidence="1">
        <name>Mg(2+)</name>
        <dbReference type="ChEBI" id="CHEBI:18420"/>
    </cofactor>
</comment>
<sequence>MIITSWLFIPGNNARALKKIDAQLQADYFIIDLEDAVPLAEKSETRKNVQDFMTNHPTSKDIYLRINSIDSLLYEDDLNKISIELFKGIILSKCEDAKQVKIIENLLVKQSVAPNIIPLIETVQGYYHLQEILQETSVERIAFGAIDMANEFNISGENLINNPLLNDMRIQMALLSRRFNKQPPLDAPCIFIDKLDVLQQESEFAKKIGYYGKLAIHPKQLEIIANAFSLSEEELKLAKEIVEVYEQNNYKTISYKNIMIDTPVYLRMKKLLNL</sequence>
<accession>A0ABZ0S005</accession>
<dbReference type="SUPFAM" id="SSF51621">
    <property type="entry name" value="Phosphoenolpyruvate/pyruvate domain"/>
    <property type="match status" value="1"/>
</dbReference>
<evidence type="ECO:0000313" key="5">
    <source>
        <dbReference type="EMBL" id="WPK12811.1"/>
    </source>
</evidence>
<dbReference type="GO" id="GO:0016829">
    <property type="term" value="F:lyase activity"/>
    <property type="evidence" value="ECO:0007669"/>
    <property type="project" value="UniProtKB-KW"/>
</dbReference>
<evidence type="ECO:0000313" key="6">
    <source>
        <dbReference type="Proteomes" id="UP001322664"/>
    </source>
</evidence>
<evidence type="ECO:0000259" key="4">
    <source>
        <dbReference type="Pfam" id="PF03328"/>
    </source>
</evidence>
<dbReference type="Proteomes" id="UP001322664">
    <property type="component" value="Chromosome"/>
</dbReference>
<dbReference type="PANTHER" id="PTHR32308:SF0">
    <property type="entry name" value="HPCH_HPAI ALDOLASE_CITRATE LYASE DOMAIN-CONTAINING PROTEIN"/>
    <property type="match status" value="1"/>
</dbReference>
<feature type="domain" description="HpcH/HpaI aldolase/citrate lyase" evidence="4">
    <location>
        <begin position="6"/>
        <end position="218"/>
    </location>
</feature>
<evidence type="ECO:0000256" key="3">
    <source>
        <dbReference type="ARBA" id="ARBA00022842"/>
    </source>
</evidence>
<keyword evidence="3" id="KW-0460">Magnesium</keyword>
<dbReference type="Pfam" id="PF03328">
    <property type="entry name" value="HpcH_HpaI"/>
    <property type="match status" value="1"/>
</dbReference>
<protein>
    <submittedName>
        <fullName evidence="5">CoA ester lyase</fullName>
    </submittedName>
</protein>
<gene>
    <name evidence="5" type="ORF">R6U77_03655</name>
</gene>
<keyword evidence="5" id="KW-0456">Lyase</keyword>
<dbReference type="RefSeq" id="WP_319837488.1">
    <property type="nucleotide sequence ID" value="NZ_CP137624.1"/>
</dbReference>
<dbReference type="InterPro" id="IPR005000">
    <property type="entry name" value="Aldolase/citrate-lyase_domain"/>
</dbReference>
<dbReference type="EMBL" id="CP137624">
    <property type="protein sequence ID" value="WPK12811.1"/>
    <property type="molecule type" value="Genomic_DNA"/>
</dbReference>
<evidence type="ECO:0000256" key="1">
    <source>
        <dbReference type="ARBA" id="ARBA00001946"/>
    </source>
</evidence>
<evidence type="ECO:0000256" key="2">
    <source>
        <dbReference type="ARBA" id="ARBA00022723"/>
    </source>
</evidence>
<proteinExistence type="predicted"/>
<name>A0ABZ0S005_9BACI</name>
<dbReference type="InterPro" id="IPR040442">
    <property type="entry name" value="Pyrv_kinase-like_dom_sf"/>
</dbReference>
<keyword evidence="2" id="KW-0479">Metal-binding</keyword>
<dbReference type="PIRSF" id="PIRSF015582">
    <property type="entry name" value="Cit_lyase_B"/>
    <property type="match status" value="1"/>
</dbReference>